<sequence length="269" mass="31136">MNKKRAKTVEKLSLRDSNKISLLQELQKLKKCKESEGSLHNASILKQHSVDDKIIGFATSMPSGDPCEAPFRIYNTYHQPPPEQKLYILNKFLLKNSNKNVSKLVKIFKKLQKQKSQKPQTEFVPTSISFINALKNIKVANEKTTFVGRIKIAKTKPRKIGPLTRNEARFNLRPKNRSSQRKRVNLSACKNYYNSSRSSRKSFNIGNALTSSQKNMSFNTYFYNSESASHFKNKILNANSKKEFRRLSSYLENNRYASPEQFSDYQSYR</sequence>
<evidence type="ECO:0000313" key="2">
    <source>
        <dbReference type="Proteomes" id="UP001295684"/>
    </source>
</evidence>
<comment type="caution">
    <text evidence="1">The sequence shown here is derived from an EMBL/GenBank/DDBJ whole genome shotgun (WGS) entry which is preliminary data.</text>
</comment>
<accession>A0AAD1XJ61</accession>
<reference evidence="1" key="1">
    <citation type="submission" date="2023-07" db="EMBL/GenBank/DDBJ databases">
        <authorList>
            <consortium name="AG Swart"/>
            <person name="Singh M."/>
            <person name="Singh A."/>
            <person name="Seah K."/>
            <person name="Emmerich C."/>
        </authorList>
    </citation>
    <scope>NUCLEOTIDE SEQUENCE</scope>
    <source>
        <strain evidence="1">DP1</strain>
    </source>
</reference>
<dbReference type="Proteomes" id="UP001295684">
    <property type="component" value="Unassembled WGS sequence"/>
</dbReference>
<name>A0AAD1XJ61_EUPCR</name>
<dbReference type="AlphaFoldDB" id="A0AAD1XJ61"/>
<proteinExistence type="predicted"/>
<dbReference type="EMBL" id="CAMPGE010015068">
    <property type="protein sequence ID" value="CAI2373710.1"/>
    <property type="molecule type" value="Genomic_DNA"/>
</dbReference>
<keyword evidence="2" id="KW-1185">Reference proteome</keyword>
<protein>
    <submittedName>
        <fullName evidence="1">Uncharacterized protein</fullName>
    </submittedName>
</protein>
<evidence type="ECO:0000313" key="1">
    <source>
        <dbReference type="EMBL" id="CAI2373710.1"/>
    </source>
</evidence>
<organism evidence="1 2">
    <name type="scientific">Euplotes crassus</name>
    <dbReference type="NCBI Taxonomy" id="5936"/>
    <lineage>
        <taxon>Eukaryota</taxon>
        <taxon>Sar</taxon>
        <taxon>Alveolata</taxon>
        <taxon>Ciliophora</taxon>
        <taxon>Intramacronucleata</taxon>
        <taxon>Spirotrichea</taxon>
        <taxon>Hypotrichia</taxon>
        <taxon>Euplotida</taxon>
        <taxon>Euplotidae</taxon>
        <taxon>Moneuplotes</taxon>
    </lineage>
</organism>
<gene>
    <name evidence="1" type="ORF">ECRASSUSDP1_LOCUS15056</name>
</gene>